<dbReference type="EMBL" id="BARV01021378">
    <property type="protein sequence ID" value="GAI22975.1"/>
    <property type="molecule type" value="Genomic_DNA"/>
</dbReference>
<comment type="caution">
    <text evidence="2">The sequence shown here is derived from an EMBL/GenBank/DDBJ whole genome shotgun (WGS) entry which is preliminary data.</text>
</comment>
<dbReference type="AlphaFoldDB" id="X1N830"/>
<keyword evidence="1" id="KW-1133">Transmembrane helix</keyword>
<sequence length="110" mass="12617">IIERKLRDFSDSERLKVRKEKDNPIIKCKVCGALAYKSLWDKYGGNCPICVERKKREKRDARVKTEAEKKTKVEKKTEEVSEGEGLPLRVTFGFGAFVALLLGLIKKFRG</sequence>
<evidence type="ECO:0000256" key="1">
    <source>
        <dbReference type="SAM" id="Phobius"/>
    </source>
</evidence>
<proteinExistence type="predicted"/>
<name>X1N830_9ZZZZ</name>
<keyword evidence="1" id="KW-0812">Transmembrane</keyword>
<keyword evidence="1" id="KW-0472">Membrane</keyword>
<organism evidence="2">
    <name type="scientific">marine sediment metagenome</name>
    <dbReference type="NCBI Taxonomy" id="412755"/>
    <lineage>
        <taxon>unclassified sequences</taxon>
        <taxon>metagenomes</taxon>
        <taxon>ecological metagenomes</taxon>
    </lineage>
</organism>
<gene>
    <name evidence="2" type="ORF">S06H3_35439</name>
</gene>
<evidence type="ECO:0000313" key="2">
    <source>
        <dbReference type="EMBL" id="GAI22975.1"/>
    </source>
</evidence>
<feature type="non-terminal residue" evidence="2">
    <location>
        <position position="1"/>
    </location>
</feature>
<protein>
    <submittedName>
        <fullName evidence="2">Uncharacterized protein</fullName>
    </submittedName>
</protein>
<accession>X1N830</accession>
<reference evidence="2" key="1">
    <citation type="journal article" date="2014" name="Front. Microbiol.">
        <title>High frequency of phylogenetically diverse reductive dehalogenase-homologous genes in deep subseafloor sedimentary metagenomes.</title>
        <authorList>
            <person name="Kawai M."/>
            <person name="Futagami T."/>
            <person name="Toyoda A."/>
            <person name="Takaki Y."/>
            <person name="Nishi S."/>
            <person name="Hori S."/>
            <person name="Arai W."/>
            <person name="Tsubouchi T."/>
            <person name="Morono Y."/>
            <person name="Uchiyama I."/>
            <person name="Ito T."/>
            <person name="Fujiyama A."/>
            <person name="Inagaki F."/>
            <person name="Takami H."/>
        </authorList>
    </citation>
    <scope>NUCLEOTIDE SEQUENCE</scope>
    <source>
        <strain evidence="2">Expedition CK06-06</strain>
    </source>
</reference>
<feature type="transmembrane region" description="Helical" evidence="1">
    <location>
        <begin position="86"/>
        <end position="105"/>
    </location>
</feature>